<dbReference type="SMART" id="SM00855">
    <property type="entry name" value="PGAM"/>
    <property type="match status" value="1"/>
</dbReference>
<evidence type="ECO:0000256" key="3">
    <source>
        <dbReference type="PIRSR" id="PIRSR613078-2"/>
    </source>
</evidence>
<dbReference type="PROSITE" id="PS00175">
    <property type="entry name" value="PG_MUTASE"/>
    <property type="match status" value="1"/>
</dbReference>
<dbReference type="Proteomes" id="UP000559117">
    <property type="component" value="Unassembled WGS sequence"/>
</dbReference>
<evidence type="ECO:0000256" key="2">
    <source>
        <dbReference type="PIRSR" id="PIRSR613078-1"/>
    </source>
</evidence>
<dbReference type="Pfam" id="PF00300">
    <property type="entry name" value="His_Phos_1"/>
    <property type="match status" value="1"/>
</dbReference>
<dbReference type="RefSeq" id="WP_183858844.1">
    <property type="nucleotide sequence ID" value="NZ_JACHFH010000001.1"/>
</dbReference>
<dbReference type="Gene3D" id="3.40.50.1240">
    <property type="entry name" value="Phosphoglycerate mutase-like"/>
    <property type="match status" value="1"/>
</dbReference>
<comment type="caution">
    <text evidence="4">The sequence shown here is derived from an EMBL/GenBank/DDBJ whole genome shotgun (WGS) entry which is preliminary data.</text>
</comment>
<name>A0A840UFR6_9FIRM</name>
<dbReference type="InterPro" id="IPR017578">
    <property type="entry name" value="Ribazole_CobC"/>
</dbReference>
<sequence length="205" mass="23223">MLTKIILIRHGQTTWNIEGRFQGQSDVELMPEGIEQAQKLADSFPLTTLDAVYCSDLKRTRCTAKIIADKFNLPLNTTAQLREMNFGKWEGMFFDDINKKWPNAINNFFADPLSITIPDGETFSQVQNRAIDAIDNIISNNSGNTIAIVAHGAINRTILSYAANIPFNHIWSVAQSNTAYNIFSYDDEYKKFYIHTINNTSHLLV</sequence>
<dbReference type="EC" id="3.1.3.73" evidence="1"/>
<dbReference type="AlphaFoldDB" id="A0A840UFR6"/>
<dbReference type="PIRSF" id="PIRSF000709">
    <property type="entry name" value="6PFK_2-Ptase"/>
    <property type="match status" value="1"/>
</dbReference>
<keyword evidence="4" id="KW-0378">Hydrolase</keyword>
<feature type="active site" description="Tele-phosphohistidine intermediate" evidence="2">
    <location>
        <position position="10"/>
    </location>
</feature>
<dbReference type="InterPro" id="IPR029033">
    <property type="entry name" value="His_PPase_superfam"/>
</dbReference>
<accession>A0A840UFR6</accession>
<dbReference type="InterPro" id="IPR013078">
    <property type="entry name" value="His_Pase_superF_clade-1"/>
</dbReference>
<dbReference type="CDD" id="cd07067">
    <property type="entry name" value="HP_PGM_like"/>
    <property type="match status" value="1"/>
</dbReference>
<dbReference type="NCBIfam" id="TIGR03162">
    <property type="entry name" value="ribazole_cobC"/>
    <property type="match status" value="1"/>
</dbReference>
<dbReference type="EMBL" id="JACHFH010000001">
    <property type="protein sequence ID" value="MBB5335020.1"/>
    <property type="molecule type" value="Genomic_DNA"/>
</dbReference>
<evidence type="ECO:0000313" key="5">
    <source>
        <dbReference type="Proteomes" id="UP000559117"/>
    </source>
</evidence>
<dbReference type="GO" id="GO:0043755">
    <property type="term" value="F:alpha-ribazole phosphatase activity"/>
    <property type="evidence" value="ECO:0007669"/>
    <property type="project" value="UniProtKB-UniRule"/>
</dbReference>
<feature type="active site" description="Proton donor/acceptor" evidence="2">
    <location>
        <position position="83"/>
    </location>
</feature>
<keyword evidence="5" id="KW-1185">Reference proteome</keyword>
<gene>
    <name evidence="4" type="ORF">HNR32_000120</name>
</gene>
<feature type="binding site" evidence="3">
    <location>
        <begin position="9"/>
        <end position="16"/>
    </location>
    <ligand>
        <name>substrate</name>
    </ligand>
</feature>
<organism evidence="4 5">
    <name type="scientific">Pectinatus brassicae</name>
    <dbReference type="NCBI Taxonomy" id="862415"/>
    <lineage>
        <taxon>Bacteria</taxon>
        <taxon>Bacillati</taxon>
        <taxon>Bacillota</taxon>
        <taxon>Negativicutes</taxon>
        <taxon>Selenomonadales</taxon>
        <taxon>Selenomonadaceae</taxon>
        <taxon>Pectinatus</taxon>
    </lineage>
</organism>
<feature type="binding site" evidence="3">
    <location>
        <position position="59"/>
    </location>
    <ligand>
        <name>substrate</name>
    </ligand>
</feature>
<reference evidence="4 5" key="1">
    <citation type="submission" date="2020-08" db="EMBL/GenBank/DDBJ databases">
        <title>Genomic Encyclopedia of Type Strains, Phase IV (KMG-IV): sequencing the most valuable type-strain genomes for metagenomic binning, comparative biology and taxonomic classification.</title>
        <authorList>
            <person name="Goeker M."/>
        </authorList>
    </citation>
    <scope>NUCLEOTIDE SEQUENCE [LARGE SCALE GENOMIC DNA]</scope>
    <source>
        <strain evidence="4 5">DSM 24661</strain>
    </source>
</reference>
<protein>
    <recommendedName>
        <fullName evidence="1">Alpha-ribazole phosphatase</fullName>
        <ecNumber evidence="1">3.1.3.73</ecNumber>
    </recommendedName>
</protein>
<proteinExistence type="predicted"/>
<dbReference type="SUPFAM" id="SSF53254">
    <property type="entry name" value="Phosphoglycerate mutase-like"/>
    <property type="match status" value="1"/>
</dbReference>
<evidence type="ECO:0000313" key="4">
    <source>
        <dbReference type="EMBL" id="MBB5335020.1"/>
    </source>
</evidence>
<evidence type="ECO:0000256" key="1">
    <source>
        <dbReference type="NCBIfam" id="TIGR03162"/>
    </source>
</evidence>
<dbReference type="GO" id="GO:0009236">
    <property type="term" value="P:cobalamin biosynthetic process"/>
    <property type="evidence" value="ECO:0007669"/>
    <property type="project" value="UniProtKB-UniRule"/>
</dbReference>
<dbReference type="PANTHER" id="PTHR48100">
    <property type="entry name" value="BROAD-SPECIFICITY PHOSPHATASE YOR283W-RELATED"/>
    <property type="match status" value="1"/>
</dbReference>
<dbReference type="InterPro" id="IPR001345">
    <property type="entry name" value="PG/BPGM_mutase_AS"/>
</dbReference>
<dbReference type="InterPro" id="IPR050275">
    <property type="entry name" value="PGM_Phosphatase"/>
</dbReference>